<reference evidence="3 4" key="1">
    <citation type="submission" date="2015-03" db="EMBL/GenBank/DDBJ databases">
        <authorList>
            <person name="Murphy D."/>
        </authorList>
    </citation>
    <scope>NUCLEOTIDE SEQUENCE [LARGE SCALE GENOMIC DNA]</scope>
    <source>
        <strain evidence="3 4">OL-4</strain>
    </source>
</reference>
<comment type="similarity">
    <text evidence="1">Belongs to the transglycosylase Slt family.</text>
</comment>
<evidence type="ECO:0000313" key="4">
    <source>
        <dbReference type="Proteomes" id="UP000045545"/>
    </source>
</evidence>
<dbReference type="EMBL" id="CGIH01000051">
    <property type="protein sequence ID" value="CFY09308.1"/>
    <property type="molecule type" value="Genomic_DNA"/>
</dbReference>
<dbReference type="GO" id="GO:0000270">
    <property type="term" value="P:peptidoglycan metabolic process"/>
    <property type="evidence" value="ECO:0007669"/>
    <property type="project" value="InterPro"/>
</dbReference>
<dbReference type="InterPro" id="IPR008258">
    <property type="entry name" value="Transglycosylase_SLT_dom_1"/>
</dbReference>
<gene>
    <name evidence="3" type="ORF">2712</name>
</gene>
<dbReference type="GO" id="GO:0016020">
    <property type="term" value="C:membrane"/>
    <property type="evidence" value="ECO:0007669"/>
    <property type="project" value="InterPro"/>
</dbReference>
<organism evidence="3 4">
    <name type="scientific">Syntrophomonas zehnderi OL-4</name>
    <dbReference type="NCBI Taxonomy" id="690567"/>
    <lineage>
        <taxon>Bacteria</taxon>
        <taxon>Bacillati</taxon>
        <taxon>Bacillota</taxon>
        <taxon>Clostridia</taxon>
        <taxon>Eubacteriales</taxon>
        <taxon>Syntrophomonadaceae</taxon>
        <taxon>Syntrophomonas</taxon>
    </lineage>
</organism>
<feature type="domain" description="Transglycosylase SLT" evidence="2">
    <location>
        <begin position="52"/>
        <end position="158"/>
    </location>
</feature>
<dbReference type="Proteomes" id="UP000045545">
    <property type="component" value="Unassembled WGS sequence"/>
</dbReference>
<name>A0A0E4GDH9_9FIRM</name>
<dbReference type="InterPro" id="IPR000189">
    <property type="entry name" value="Transglyc_AS"/>
</dbReference>
<dbReference type="PANTHER" id="PTHR37423">
    <property type="entry name" value="SOLUBLE LYTIC MUREIN TRANSGLYCOSYLASE-RELATED"/>
    <property type="match status" value="1"/>
</dbReference>
<evidence type="ECO:0000313" key="3">
    <source>
        <dbReference type="EMBL" id="CFY09308.1"/>
    </source>
</evidence>
<dbReference type="CDD" id="cd13401">
    <property type="entry name" value="Slt70-like"/>
    <property type="match status" value="1"/>
</dbReference>
<dbReference type="AlphaFoldDB" id="A0A0E4GDH9"/>
<keyword evidence="4" id="KW-1185">Reference proteome</keyword>
<evidence type="ECO:0000256" key="1">
    <source>
        <dbReference type="ARBA" id="ARBA00007734"/>
    </source>
</evidence>
<dbReference type="SUPFAM" id="SSF53955">
    <property type="entry name" value="Lysozyme-like"/>
    <property type="match status" value="1"/>
</dbReference>
<sequence length="172" mass="18871">MNNPFVDMFRQISIIRILEALQGVGARRQQPIDKTVLKPKAYTSRQQPFSEIIQAASKAYGIDEGIIKAVIKQESSFNPHAQSSCGAMGLMQLMPTTAKSLGVKDVFNPQENIMAGTKYLKQKLNEFNGDLPMALAAYNAGSGAVKKYGGIPPYKETQAYVKKVMNSVDHMA</sequence>
<evidence type="ECO:0000259" key="2">
    <source>
        <dbReference type="Pfam" id="PF01464"/>
    </source>
</evidence>
<dbReference type="GO" id="GO:0008933">
    <property type="term" value="F:peptidoglycan lytic transglycosylase activity"/>
    <property type="evidence" value="ECO:0007669"/>
    <property type="project" value="InterPro"/>
</dbReference>
<proteinExistence type="inferred from homology"/>
<dbReference type="Gene3D" id="1.10.530.10">
    <property type="match status" value="1"/>
</dbReference>
<dbReference type="Pfam" id="PF01464">
    <property type="entry name" value="SLT"/>
    <property type="match status" value="1"/>
</dbReference>
<dbReference type="PROSITE" id="PS00922">
    <property type="entry name" value="TRANSGLYCOSYLASE"/>
    <property type="match status" value="1"/>
</dbReference>
<dbReference type="RefSeq" id="WP_046500011.1">
    <property type="nucleotide sequence ID" value="NZ_CGIH01000051.1"/>
</dbReference>
<accession>A0A0E4GDH9</accession>
<dbReference type="STRING" id="690567.2712"/>
<dbReference type="InterPro" id="IPR023346">
    <property type="entry name" value="Lysozyme-like_dom_sf"/>
</dbReference>
<dbReference type="PANTHER" id="PTHR37423:SF2">
    <property type="entry name" value="MEMBRANE-BOUND LYTIC MUREIN TRANSGLYCOSYLASE C"/>
    <property type="match status" value="1"/>
</dbReference>
<protein>
    <submittedName>
        <fullName evidence="3">Prokaryotic transglycosylase, active site</fullName>
    </submittedName>
</protein>